<name>A0ABT3BA46_9RHOB</name>
<dbReference type="Proteomes" id="UP001208690">
    <property type="component" value="Unassembled WGS sequence"/>
</dbReference>
<evidence type="ECO:0000313" key="3">
    <source>
        <dbReference type="Proteomes" id="UP001208690"/>
    </source>
</evidence>
<comment type="caution">
    <text evidence="2">The sequence shown here is derived from an EMBL/GenBank/DDBJ whole genome shotgun (WGS) entry which is preliminary data.</text>
</comment>
<accession>A0ABT3BA46</accession>
<gene>
    <name evidence="2" type="ORF">MUB52_03325</name>
</gene>
<reference evidence="2 3" key="1">
    <citation type="submission" date="2022-04" db="EMBL/GenBank/DDBJ databases">
        <title>Roseobacter sp. WL0113 is a bacterium isolated from neritic sediment.</title>
        <authorList>
            <person name="Wang L."/>
            <person name="He W."/>
            <person name="Zhang D.-F."/>
        </authorList>
    </citation>
    <scope>NUCLEOTIDE SEQUENCE [LARGE SCALE GENOMIC DNA]</scope>
    <source>
        <strain evidence="2 3">WL0113</strain>
    </source>
</reference>
<dbReference type="RefSeq" id="WP_263842775.1">
    <property type="nucleotide sequence ID" value="NZ_JALIEB010000002.1"/>
</dbReference>
<keyword evidence="1" id="KW-1133">Transmembrane helix</keyword>
<dbReference type="EMBL" id="JALIEB010000002">
    <property type="protein sequence ID" value="MCV3270446.1"/>
    <property type="molecule type" value="Genomic_DNA"/>
</dbReference>
<evidence type="ECO:0000256" key="1">
    <source>
        <dbReference type="SAM" id="Phobius"/>
    </source>
</evidence>
<feature type="transmembrane region" description="Helical" evidence="1">
    <location>
        <begin position="78"/>
        <end position="100"/>
    </location>
</feature>
<protein>
    <submittedName>
        <fullName evidence="2">Uncharacterized protein</fullName>
    </submittedName>
</protein>
<feature type="transmembrane region" description="Helical" evidence="1">
    <location>
        <begin position="39"/>
        <end position="58"/>
    </location>
</feature>
<keyword evidence="1" id="KW-0472">Membrane</keyword>
<keyword evidence="1" id="KW-0812">Transmembrane</keyword>
<organism evidence="2 3">
    <name type="scientific">Roseobacter sinensis</name>
    <dbReference type="NCBI Taxonomy" id="2931391"/>
    <lineage>
        <taxon>Bacteria</taxon>
        <taxon>Pseudomonadati</taxon>
        <taxon>Pseudomonadota</taxon>
        <taxon>Alphaproteobacteria</taxon>
        <taxon>Rhodobacterales</taxon>
        <taxon>Roseobacteraceae</taxon>
        <taxon>Roseobacter</taxon>
    </lineage>
</organism>
<feature type="transmembrane region" description="Helical" evidence="1">
    <location>
        <begin position="157"/>
        <end position="178"/>
    </location>
</feature>
<sequence length="181" mass="20062">MGKFDYSASRKLLHEIAYESACESLSQQRADLRALRSQASVVAAVSGLTGTLFSRLVFEAAESHGGSIFDASSFMLGLPFSVAMAIFSFSTSIVFALRILSPSKGWRFEDSPKALIEKLEKKGPSFSDPELLRTLSMSKESRFDRNEVLLGRAQRDMFTAIVFTFLQLPFWGLTFFIFGGS</sequence>
<keyword evidence="3" id="KW-1185">Reference proteome</keyword>
<evidence type="ECO:0000313" key="2">
    <source>
        <dbReference type="EMBL" id="MCV3270446.1"/>
    </source>
</evidence>
<proteinExistence type="predicted"/>